<gene>
    <name evidence="1" type="ORF">HK414_21395</name>
</gene>
<reference evidence="1 2" key="1">
    <citation type="submission" date="2020-05" db="EMBL/GenBank/DDBJ databases">
        <title>Ramlibacter rhizophilus sp. nov., isolated from rhizosphere soil of national flower Mugunghwa from South Korea.</title>
        <authorList>
            <person name="Zheng-Fei Y."/>
            <person name="Huan T."/>
        </authorList>
    </citation>
    <scope>NUCLEOTIDE SEQUENCE [LARGE SCALE GENOMIC DNA]</scope>
    <source>
        <strain evidence="1 2">H242</strain>
    </source>
</reference>
<evidence type="ECO:0000313" key="2">
    <source>
        <dbReference type="Proteomes" id="UP000500826"/>
    </source>
</evidence>
<name>A0ABX6P4Y3_9BURK</name>
<sequence>MKVEDVEFQFCHDGDLHIHFAGPENAHVEAFFSRWQALGYSPAEWVTTGAPGPGEGSVS</sequence>
<organism evidence="1 2">
    <name type="scientific">Ramlibacter terrae</name>
    <dbReference type="NCBI Taxonomy" id="2732511"/>
    <lineage>
        <taxon>Bacteria</taxon>
        <taxon>Pseudomonadati</taxon>
        <taxon>Pseudomonadota</taxon>
        <taxon>Betaproteobacteria</taxon>
        <taxon>Burkholderiales</taxon>
        <taxon>Comamonadaceae</taxon>
        <taxon>Ramlibacter</taxon>
    </lineage>
</organism>
<evidence type="ECO:0000313" key="1">
    <source>
        <dbReference type="EMBL" id="QJW85105.1"/>
    </source>
</evidence>
<dbReference type="EMBL" id="CP053418">
    <property type="protein sequence ID" value="QJW85105.1"/>
    <property type="molecule type" value="Genomic_DNA"/>
</dbReference>
<protein>
    <submittedName>
        <fullName evidence="1">Uncharacterized protein</fullName>
    </submittedName>
</protein>
<dbReference type="Proteomes" id="UP000500826">
    <property type="component" value="Chromosome"/>
</dbReference>
<accession>A0ABX6P4Y3</accession>
<proteinExistence type="predicted"/>
<keyword evidence="2" id="KW-1185">Reference proteome</keyword>
<reference evidence="1 2" key="2">
    <citation type="submission" date="2020-05" db="EMBL/GenBank/DDBJ databases">
        <authorList>
            <person name="Khan S.A."/>
            <person name="Jeon C.O."/>
            <person name="Chun B.H."/>
        </authorList>
    </citation>
    <scope>NUCLEOTIDE SEQUENCE [LARGE SCALE GENOMIC DNA]</scope>
    <source>
        <strain evidence="1 2">H242</strain>
    </source>
</reference>